<evidence type="ECO:0000313" key="3">
    <source>
        <dbReference type="Proteomes" id="UP000293562"/>
    </source>
</evidence>
<keyword evidence="3" id="KW-1185">Reference proteome</keyword>
<dbReference type="EMBL" id="SHKN01000005">
    <property type="protein sequence ID" value="RZT91350.1"/>
    <property type="molecule type" value="Genomic_DNA"/>
</dbReference>
<evidence type="ECO:0000256" key="1">
    <source>
        <dbReference type="SAM" id="Phobius"/>
    </source>
</evidence>
<dbReference type="AlphaFoldDB" id="A0A4Q7V7C1"/>
<accession>A0A4Q7V7C1</accession>
<protein>
    <submittedName>
        <fullName evidence="2">Uncharacterized protein</fullName>
    </submittedName>
</protein>
<keyword evidence="1" id="KW-1133">Transmembrane helix</keyword>
<organism evidence="2 3">
    <name type="scientific">Ancylomarina subtilis</name>
    <dbReference type="NCBI Taxonomy" id="1639035"/>
    <lineage>
        <taxon>Bacteria</taxon>
        <taxon>Pseudomonadati</taxon>
        <taxon>Bacteroidota</taxon>
        <taxon>Bacteroidia</taxon>
        <taxon>Marinilabiliales</taxon>
        <taxon>Marinifilaceae</taxon>
        <taxon>Ancylomarina</taxon>
    </lineage>
</organism>
<keyword evidence="1" id="KW-0472">Membrane</keyword>
<dbReference type="Proteomes" id="UP000293562">
    <property type="component" value="Unassembled WGS sequence"/>
</dbReference>
<gene>
    <name evidence="2" type="ORF">EV201_3165</name>
</gene>
<name>A0A4Q7V7C1_9BACT</name>
<feature type="transmembrane region" description="Helical" evidence="1">
    <location>
        <begin position="20"/>
        <end position="39"/>
    </location>
</feature>
<keyword evidence="1" id="KW-0812">Transmembrane</keyword>
<reference evidence="2 3" key="1">
    <citation type="submission" date="2019-02" db="EMBL/GenBank/DDBJ databases">
        <title>Genomic Encyclopedia of Type Strains, Phase IV (KMG-IV): sequencing the most valuable type-strain genomes for metagenomic binning, comparative biology and taxonomic classification.</title>
        <authorList>
            <person name="Goeker M."/>
        </authorList>
    </citation>
    <scope>NUCLEOTIDE SEQUENCE [LARGE SCALE GENOMIC DNA]</scope>
    <source>
        <strain evidence="2 3">DSM 28825</strain>
    </source>
</reference>
<sequence length="67" mass="7874">MKIYSKVNFKNRAERKAFIYGLLLFIIISQVVALIIWFLFDRNNFVELLFALIAAFLVGYRGLKKKS</sequence>
<dbReference type="RefSeq" id="WP_130308516.1">
    <property type="nucleotide sequence ID" value="NZ_SHKN01000005.1"/>
</dbReference>
<feature type="transmembrane region" description="Helical" evidence="1">
    <location>
        <begin position="45"/>
        <end position="63"/>
    </location>
</feature>
<comment type="caution">
    <text evidence="2">The sequence shown here is derived from an EMBL/GenBank/DDBJ whole genome shotgun (WGS) entry which is preliminary data.</text>
</comment>
<dbReference type="OrthoDB" id="1122226at2"/>
<proteinExistence type="predicted"/>
<evidence type="ECO:0000313" key="2">
    <source>
        <dbReference type="EMBL" id="RZT91350.1"/>
    </source>
</evidence>